<dbReference type="Proteomes" id="UP000077755">
    <property type="component" value="Chromosome 3"/>
</dbReference>
<feature type="region of interest" description="Disordered" evidence="1">
    <location>
        <begin position="178"/>
        <end position="208"/>
    </location>
</feature>
<keyword evidence="3" id="KW-1185">Reference proteome</keyword>
<feature type="compositionally biased region" description="Acidic residues" evidence="1">
    <location>
        <begin position="104"/>
        <end position="113"/>
    </location>
</feature>
<dbReference type="Gramene" id="KZM80338">
    <property type="protein sequence ID" value="KZM80338"/>
    <property type="gene ID" value="DCAR_031760"/>
</dbReference>
<feature type="compositionally biased region" description="Polar residues" evidence="1">
    <location>
        <begin position="192"/>
        <end position="202"/>
    </location>
</feature>
<feature type="region of interest" description="Disordered" evidence="1">
    <location>
        <begin position="47"/>
        <end position="145"/>
    </location>
</feature>
<dbReference type="EMBL" id="CP093345">
    <property type="protein sequence ID" value="WOG92317.1"/>
    <property type="molecule type" value="Genomic_DNA"/>
</dbReference>
<reference evidence="2" key="2">
    <citation type="submission" date="2022-03" db="EMBL/GenBank/DDBJ databases">
        <title>Draft title - Genomic analysis of global carrot germplasm unveils the trajectory of domestication and the origin of high carotenoid orange carrot.</title>
        <authorList>
            <person name="Iorizzo M."/>
            <person name="Ellison S."/>
            <person name="Senalik D."/>
            <person name="Macko-Podgorni A."/>
            <person name="Grzebelus D."/>
            <person name="Bostan H."/>
            <person name="Rolling W."/>
            <person name="Curaba J."/>
            <person name="Simon P."/>
        </authorList>
    </citation>
    <scope>NUCLEOTIDE SEQUENCE</scope>
    <source>
        <tissue evidence="2">Leaf</tissue>
    </source>
</reference>
<accession>A0A175YAU1</accession>
<reference evidence="2" key="1">
    <citation type="journal article" date="2016" name="Nat. Genet.">
        <title>A high-quality carrot genome assembly provides new insights into carotenoid accumulation and asterid genome evolution.</title>
        <authorList>
            <person name="Iorizzo M."/>
            <person name="Ellison S."/>
            <person name="Senalik D."/>
            <person name="Zeng P."/>
            <person name="Satapoomin P."/>
            <person name="Huang J."/>
            <person name="Bowman M."/>
            <person name="Iovene M."/>
            <person name="Sanseverino W."/>
            <person name="Cavagnaro P."/>
            <person name="Yildiz M."/>
            <person name="Macko-Podgorni A."/>
            <person name="Moranska E."/>
            <person name="Grzebelus E."/>
            <person name="Grzebelus D."/>
            <person name="Ashrafi H."/>
            <person name="Zheng Z."/>
            <person name="Cheng S."/>
            <person name="Spooner D."/>
            <person name="Van Deynze A."/>
            <person name="Simon P."/>
        </authorList>
    </citation>
    <scope>NUCLEOTIDE SEQUENCE</scope>
    <source>
        <tissue evidence="2">Leaf</tissue>
    </source>
</reference>
<evidence type="ECO:0000256" key="1">
    <source>
        <dbReference type="SAM" id="MobiDB-lite"/>
    </source>
</evidence>
<dbReference type="AlphaFoldDB" id="A0A175YAU1"/>
<feature type="compositionally biased region" description="Basic and acidic residues" evidence="1">
    <location>
        <begin position="178"/>
        <end position="188"/>
    </location>
</feature>
<evidence type="ECO:0000313" key="3">
    <source>
        <dbReference type="Proteomes" id="UP000077755"/>
    </source>
</evidence>
<organism evidence="2 3">
    <name type="scientific">Daucus carota subsp. sativus</name>
    <name type="common">Carrot</name>
    <dbReference type="NCBI Taxonomy" id="79200"/>
    <lineage>
        <taxon>Eukaryota</taxon>
        <taxon>Viridiplantae</taxon>
        <taxon>Streptophyta</taxon>
        <taxon>Embryophyta</taxon>
        <taxon>Tracheophyta</taxon>
        <taxon>Spermatophyta</taxon>
        <taxon>Magnoliopsida</taxon>
        <taxon>eudicotyledons</taxon>
        <taxon>Gunneridae</taxon>
        <taxon>Pentapetalae</taxon>
        <taxon>asterids</taxon>
        <taxon>campanulids</taxon>
        <taxon>Apiales</taxon>
        <taxon>Apiaceae</taxon>
        <taxon>Apioideae</taxon>
        <taxon>Scandiceae</taxon>
        <taxon>Daucinae</taxon>
        <taxon>Daucus</taxon>
        <taxon>Daucus sect. Daucus</taxon>
    </lineage>
</organism>
<protein>
    <submittedName>
        <fullName evidence="2">Uncharacterized protein</fullName>
    </submittedName>
</protein>
<proteinExistence type="predicted"/>
<name>A0A175YAU1_DAUCS</name>
<evidence type="ECO:0000313" key="2">
    <source>
        <dbReference type="EMBL" id="WOG92317.1"/>
    </source>
</evidence>
<gene>
    <name evidence="2" type="ORF">DCAR_0311580</name>
</gene>
<feature type="compositionally biased region" description="Basic and acidic residues" evidence="1">
    <location>
        <begin position="88"/>
        <end position="103"/>
    </location>
</feature>
<sequence>MTEVKERLMHTKKKLMFNNDDEGHVTEEPTSKVAMKHVDARGPVARQIGFQESGGSKETVNAYEQRRNEIVASNKAKMRELGLGQSKSDGRKENREKTPRINEDASESDYVPDNDEHAQLEQSDDDLDNIVTSKVPPVEPIHKDAPLLTAKEKLQNLRNGPGSMASYNELREREKQLLEKQQLEKEIPEGESATQQVISQSESGKKEL</sequence>